<evidence type="ECO:0000313" key="5">
    <source>
        <dbReference type="EMBL" id="SMO51810.1"/>
    </source>
</evidence>
<evidence type="ECO:0000313" key="6">
    <source>
        <dbReference type="Proteomes" id="UP000319040"/>
    </source>
</evidence>
<dbReference type="InterPro" id="IPR003313">
    <property type="entry name" value="AraC-bd"/>
</dbReference>
<dbReference type="Gene3D" id="1.10.10.60">
    <property type="entry name" value="Homeodomain-like"/>
    <property type="match status" value="2"/>
</dbReference>
<dbReference type="PROSITE" id="PS01124">
    <property type="entry name" value="HTH_ARAC_FAMILY_2"/>
    <property type="match status" value="1"/>
</dbReference>
<dbReference type="AlphaFoldDB" id="A0A521BZB3"/>
<keyword evidence="6" id="KW-1185">Reference proteome</keyword>
<organism evidence="5 6">
    <name type="scientific">Saccharicrinis carchari</name>
    <dbReference type="NCBI Taxonomy" id="1168039"/>
    <lineage>
        <taxon>Bacteria</taxon>
        <taxon>Pseudomonadati</taxon>
        <taxon>Bacteroidota</taxon>
        <taxon>Bacteroidia</taxon>
        <taxon>Marinilabiliales</taxon>
        <taxon>Marinilabiliaceae</taxon>
        <taxon>Saccharicrinis</taxon>
    </lineage>
</organism>
<dbReference type="InterPro" id="IPR018062">
    <property type="entry name" value="HTH_AraC-typ_CS"/>
</dbReference>
<keyword evidence="1" id="KW-0805">Transcription regulation</keyword>
<dbReference type="Pfam" id="PF12833">
    <property type="entry name" value="HTH_18"/>
    <property type="match status" value="1"/>
</dbReference>
<dbReference type="PROSITE" id="PS00041">
    <property type="entry name" value="HTH_ARAC_FAMILY_1"/>
    <property type="match status" value="1"/>
</dbReference>
<dbReference type="PANTHER" id="PTHR43280:SF28">
    <property type="entry name" value="HTH-TYPE TRANSCRIPTIONAL ACTIVATOR RHAS"/>
    <property type="match status" value="1"/>
</dbReference>
<proteinExistence type="predicted"/>
<feature type="domain" description="HTH araC/xylS-type" evidence="4">
    <location>
        <begin position="192"/>
        <end position="287"/>
    </location>
</feature>
<keyword evidence="3" id="KW-0804">Transcription</keyword>
<sequence length="287" mass="33407">MKGLDKQSTKERFIIDLERLGFRSAKVIGKYNYREMKKGLEMHRHNDMLEIVFLDKGSQYYYIEGKDYHMTGGNILLTFPGEEHGTKGFPEEKGQLFWLIIHIPRNEQKLLNLRSIETKLLVDRLLQLNKNRLFKVPHGVKNDIEKIFQIYNNNENDVYKKIKITNLLLSFLLNIIAYGEKSSKITISDTFANICTFICDNIKEEISLTHLADKANLSLSHFKHRFKKEIGTTPMDFIMKNKINTAKIMLPEQKSVSGVAYELNFSSPSYFATVFKKYTSKNPSDYI</sequence>
<evidence type="ECO:0000256" key="1">
    <source>
        <dbReference type="ARBA" id="ARBA00023015"/>
    </source>
</evidence>
<dbReference type="OrthoDB" id="9782911at2"/>
<dbReference type="Gene3D" id="2.60.120.10">
    <property type="entry name" value="Jelly Rolls"/>
    <property type="match status" value="1"/>
</dbReference>
<protein>
    <submittedName>
        <fullName evidence="5">AraC-type DNA-binding protein</fullName>
    </submittedName>
</protein>
<dbReference type="Proteomes" id="UP000319040">
    <property type="component" value="Unassembled WGS sequence"/>
</dbReference>
<evidence type="ECO:0000259" key="4">
    <source>
        <dbReference type="PROSITE" id="PS01124"/>
    </source>
</evidence>
<dbReference type="SUPFAM" id="SSF51215">
    <property type="entry name" value="Regulatory protein AraC"/>
    <property type="match status" value="1"/>
</dbReference>
<dbReference type="InterPro" id="IPR014710">
    <property type="entry name" value="RmlC-like_jellyroll"/>
</dbReference>
<dbReference type="RefSeq" id="WP_142532492.1">
    <property type="nucleotide sequence ID" value="NZ_FXTB01000002.1"/>
</dbReference>
<dbReference type="PANTHER" id="PTHR43280">
    <property type="entry name" value="ARAC-FAMILY TRANSCRIPTIONAL REGULATOR"/>
    <property type="match status" value="1"/>
</dbReference>
<gene>
    <name evidence="5" type="ORF">SAMN06265379_102178</name>
</gene>
<reference evidence="5 6" key="1">
    <citation type="submission" date="2017-05" db="EMBL/GenBank/DDBJ databases">
        <authorList>
            <person name="Varghese N."/>
            <person name="Submissions S."/>
        </authorList>
    </citation>
    <scope>NUCLEOTIDE SEQUENCE [LARGE SCALE GENOMIC DNA]</scope>
    <source>
        <strain evidence="5 6">DSM 27040</strain>
    </source>
</reference>
<dbReference type="InterPro" id="IPR018060">
    <property type="entry name" value="HTH_AraC"/>
</dbReference>
<dbReference type="Pfam" id="PF02311">
    <property type="entry name" value="AraC_binding"/>
    <property type="match status" value="1"/>
</dbReference>
<dbReference type="EMBL" id="FXTB01000002">
    <property type="protein sequence ID" value="SMO51810.1"/>
    <property type="molecule type" value="Genomic_DNA"/>
</dbReference>
<dbReference type="SMART" id="SM00342">
    <property type="entry name" value="HTH_ARAC"/>
    <property type="match status" value="1"/>
</dbReference>
<evidence type="ECO:0000256" key="3">
    <source>
        <dbReference type="ARBA" id="ARBA00023163"/>
    </source>
</evidence>
<dbReference type="GO" id="GO:0043565">
    <property type="term" value="F:sequence-specific DNA binding"/>
    <property type="evidence" value="ECO:0007669"/>
    <property type="project" value="InterPro"/>
</dbReference>
<accession>A0A521BZB3</accession>
<keyword evidence="2 5" id="KW-0238">DNA-binding</keyword>
<dbReference type="GO" id="GO:0003700">
    <property type="term" value="F:DNA-binding transcription factor activity"/>
    <property type="evidence" value="ECO:0007669"/>
    <property type="project" value="InterPro"/>
</dbReference>
<dbReference type="InterPro" id="IPR037923">
    <property type="entry name" value="HTH-like"/>
</dbReference>
<dbReference type="SUPFAM" id="SSF46689">
    <property type="entry name" value="Homeodomain-like"/>
    <property type="match status" value="2"/>
</dbReference>
<name>A0A521BZB3_SACCC</name>
<evidence type="ECO:0000256" key="2">
    <source>
        <dbReference type="ARBA" id="ARBA00023125"/>
    </source>
</evidence>
<dbReference type="InterPro" id="IPR009057">
    <property type="entry name" value="Homeodomain-like_sf"/>
</dbReference>